<accession>A0A2V0NXA3</accession>
<dbReference type="EMBL" id="BDRX01000015">
    <property type="protein sequence ID" value="GBF90210.1"/>
    <property type="molecule type" value="Genomic_DNA"/>
</dbReference>
<dbReference type="Gene3D" id="3.75.10.10">
    <property type="entry name" value="L-arginine/glycine Amidinotransferase, Chain A"/>
    <property type="match status" value="1"/>
</dbReference>
<dbReference type="Proteomes" id="UP000247498">
    <property type="component" value="Unassembled WGS sequence"/>
</dbReference>
<organism evidence="1 2">
    <name type="scientific">Raphidocelis subcapitata</name>
    <dbReference type="NCBI Taxonomy" id="307507"/>
    <lineage>
        <taxon>Eukaryota</taxon>
        <taxon>Viridiplantae</taxon>
        <taxon>Chlorophyta</taxon>
        <taxon>core chlorophytes</taxon>
        <taxon>Chlorophyceae</taxon>
        <taxon>CS clade</taxon>
        <taxon>Sphaeropleales</taxon>
        <taxon>Selenastraceae</taxon>
        <taxon>Raphidocelis</taxon>
    </lineage>
</organism>
<comment type="caution">
    <text evidence="1">The sequence shown here is derived from an EMBL/GenBank/DDBJ whole genome shotgun (WGS) entry which is preliminary data.</text>
</comment>
<dbReference type="PANTHER" id="PTHR47271">
    <property type="entry name" value="ARGININE DEIMINASE"/>
    <property type="match status" value="1"/>
</dbReference>
<dbReference type="STRING" id="307507.A0A2V0NXA3"/>
<dbReference type="PANTHER" id="PTHR47271:SF2">
    <property type="entry name" value="ARGININE DEIMINASE"/>
    <property type="match status" value="1"/>
</dbReference>
<protein>
    <submittedName>
        <fullName evidence="1">Arginine deiminase</fullName>
    </submittedName>
</protein>
<dbReference type="GO" id="GO:0016990">
    <property type="term" value="F:arginine deiminase activity"/>
    <property type="evidence" value="ECO:0007669"/>
    <property type="project" value="TreeGrafter"/>
</dbReference>
<evidence type="ECO:0000313" key="1">
    <source>
        <dbReference type="EMBL" id="GBF90210.1"/>
    </source>
</evidence>
<sequence>MESMLEQIEQADGLAAAAALTATAAAAANAAATAQMRHARSFHDVEEVLLRAASANDAKPKAAAAAAAAAAARPPRGGELLGGLLTAVQEDEDDEAQMVIVCEPEGSSLMMGGLHPRGSLFERPVNIESAKAHHAHFRQVLREHGVRVLTVREILAHGVDEHMGARLALERLAAATLTYTMAGGHSVQEVAESDRAYLTDAYKREVIEHMSVTQLIDIILINPTVHLTPSGRDTGFTAAYTFEPLSNLVYTRDQQITTCRGIVMGRLRSQQRQREVELMRFCFNKLGLPIVGAIEAPGFLEGGDFFPLGRDLALLGVGLRSNEAAAAQLMERDLLGARRLAVVRDEFDRHQDRMHLDCVFSPLGSGCCLMLDDIIGGDSPKRRTVDVYARSGATGAYALERTGVEFSHFITSDLGWSIIPVPAAHQLAYACNTLNLGGSRIISAHPSSARAIVGHPRFRGDVRVIDFSSITSMYGSVHCASQVVLRAPRRLANGGGAGR</sequence>
<dbReference type="SUPFAM" id="SSF55909">
    <property type="entry name" value="Pentein"/>
    <property type="match status" value="1"/>
</dbReference>
<dbReference type="AlphaFoldDB" id="A0A2V0NXA3"/>
<dbReference type="GO" id="GO:0019546">
    <property type="term" value="P:L-arginine deiminase pathway"/>
    <property type="evidence" value="ECO:0007669"/>
    <property type="project" value="TreeGrafter"/>
</dbReference>
<dbReference type="Pfam" id="PF02274">
    <property type="entry name" value="ADI"/>
    <property type="match status" value="1"/>
</dbReference>
<dbReference type="OrthoDB" id="5590314at2759"/>
<dbReference type="InParanoid" id="A0A2V0NXA3"/>
<evidence type="ECO:0000313" key="2">
    <source>
        <dbReference type="Proteomes" id="UP000247498"/>
    </source>
</evidence>
<keyword evidence="2" id="KW-1185">Reference proteome</keyword>
<reference evidence="1 2" key="1">
    <citation type="journal article" date="2018" name="Sci. Rep.">
        <title>Raphidocelis subcapitata (=Pseudokirchneriella subcapitata) provides an insight into genome evolution and environmental adaptations in the Sphaeropleales.</title>
        <authorList>
            <person name="Suzuki S."/>
            <person name="Yamaguchi H."/>
            <person name="Nakajima N."/>
            <person name="Kawachi M."/>
        </authorList>
    </citation>
    <scope>NUCLEOTIDE SEQUENCE [LARGE SCALE GENOMIC DNA]</scope>
    <source>
        <strain evidence="1 2">NIES-35</strain>
    </source>
</reference>
<proteinExistence type="predicted"/>
<name>A0A2V0NXA3_9CHLO</name>
<gene>
    <name evidence="1" type="ORF">Rsub_03343</name>
</gene>